<reference evidence="6" key="1">
    <citation type="submission" date="2021-02" db="EMBL/GenBank/DDBJ databases">
        <authorList>
            <person name="Nowell W R."/>
        </authorList>
    </citation>
    <scope>NUCLEOTIDE SEQUENCE</scope>
    <source>
        <strain evidence="6">Ploen Becks lab</strain>
    </source>
</reference>
<dbReference type="Pfam" id="PF00412">
    <property type="entry name" value="LIM"/>
    <property type="match status" value="1"/>
</dbReference>
<dbReference type="PROSITE" id="PS50023">
    <property type="entry name" value="LIM_DOMAIN_2"/>
    <property type="match status" value="1"/>
</dbReference>
<dbReference type="AlphaFoldDB" id="A0A813ZL23"/>
<evidence type="ECO:0000256" key="2">
    <source>
        <dbReference type="ARBA" id="ARBA00022833"/>
    </source>
</evidence>
<evidence type="ECO:0000313" key="7">
    <source>
        <dbReference type="Proteomes" id="UP000663879"/>
    </source>
</evidence>
<proteinExistence type="predicted"/>
<dbReference type="SUPFAM" id="SSF57716">
    <property type="entry name" value="Glucocorticoid receptor-like (DNA-binding domain)"/>
    <property type="match status" value="1"/>
</dbReference>
<evidence type="ECO:0000256" key="3">
    <source>
        <dbReference type="ARBA" id="ARBA00023038"/>
    </source>
</evidence>
<dbReference type="Proteomes" id="UP000663879">
    <property type="component" value="Unassembled WGS sequence"/>
</dbReference>
<keyword evidence="2 4" id="KW-0862">Zinc</keyword>
<sequence length="69" mass="7993">MNTIGDLGKHLNEPFTDNSLLKCNFCLKNFDHNQQIINAKGETFHSHCFVCAQCFQPFEDGIYYEVIYS</sequence>
<evidence type="ECO:0000313" key="6">
    <source>
        <dbReference type="EMBL" id="CAF0900234.1"/>
    </source>
</evidence>
<keyword evidence="1 4" id="KW-0479">Metal-binding</keyword>
<name>A0A813ZL23_9BILA</name>
<evidence type="ECO:0000256" key="4">
    <source>
        <dbReference type="PROSITE-ProRule" id="PRU00125"/>
    </source>
</evidence>
<comment type="caution">
    <text evidence="6">The sequence shown here is derived from an EMBL/GenBank/DDBJ whole genome shotgun (WGS) entry which is preliminary data.</text>
</comment>
<dbReference type="OrthoDB" id="20689at2759"/>
<dbReference type="SMART" id="SM00132">
    <property type="entry name" value="LIM"/>
    <property type="match status" value="1"/>
</dbReference>
<evidence type="ECO:0000259" key="5">
    <source>
        <dbReference type="PROSITE" id="PS50023"/>
    </source>
</evidence>
<dbReference type="GO" id="GO:0046872">
    <property type="term" value="F:metal ion binding"/>
    <property type="evidence" value="ECO:0007669"/>
    <property type="project" value="UniProtKB-KW"/>
</dbReference>
<dbReference type="InterPro" id="IPR001781">
    <property type="entry name" value="Znf_LIM"/>
</dbReference>
<feature type="domain" description="LIM zinc-binding" evidence="5">
    <location>
        <begin position="21"/>
        <end position="69"/>
    </location>
</feature>
<keyword evidence="3 4" id="KW-0440">LIM domain</keyword>
<gene>
    <name evidence="6" type="ORF">OXX778_LOCUS11362</name>
</gene>
<dbReference type="EMBL" id="CAJNOC010001915">
    <property type="protein sequence ID" value="CAF0900234.1"/>
    <property type="molecule type" value="Genomic_DNA"/>
</dbReference>
<evidence type="ECO:0000256" key="1">
    <source>
        <dbReference type="ARBA" id="ARBA00022723"/>
    </source>
</evidence>
<dbReference type="PROSITE" id="PS00478">
    <property type="entry name" value="LIM_DOMAIN_1"/>
    <property type="match status" value="1"/>
</dbReference>
<dbReference type="Gene3D" id="2.10.110.10">
    <property type="entry name" value="Cysteine Rich Protein"/>
    <property type="match status" value="1"/>
</dbReference>
<protein>
    <recommendedName>
        <fullName evidence="5">LIM zinc-binding domain-containing protein</fullName>
    </recommendedName>
</protein>
<keyword evidence="7" id="KW-1185">Reference proteome</keyword>
<accession>A0A813ZL23</accession>
<organism evidence="6 7">
    <name type="scientific">Brachionus calyciflorus</name>
    <dbReference type="NCBI Taxonomy" id="104777"/>
    <lineage>
        <taxon>Eukaryota</taxon>
        <taxon>Metazoa</taxon>
        <taxon>Spiralia</taxon>
        <taxon>Gnathifera</taxon>
        <taxon>Rotifera</taxon>
        <taxon>Eurotatoria</taxon>
        <taxon>Monogononta</taxon>
        <taxon>Pseudotrocha</taxon>
        <taxon>Ploima</taxon>
        <taxon>Brachionidae</taxon>
        <taxon>Brachionus</taxon>
    </lineage>
</organism>